<dbReference type="Pfam" id="PF00881">
    <property type="entry name" value="Nitroreductase"/>
    <property type="match status" value="1"/>
</dbReference>
<gene>
    <name evidence="3" type="ORF">SAMN02745823_02505</name>
</gene>
<evidence type="ECO:0000256" key="1">
    <source>
        <dbReference type="ARBA" id="ARBA00023027"/>
    </source>
</evidence>
<dbReference type="PANTHER" id="PTHR23026:SF125">
    <property type="entry name" value="OXYGEN-INSENSITIVE NAD(P)H NITROREDUCTASE"/>
    <property type="match status" value="1"/>
</dbReference>
<keyword evidence="4" id="KW-1185">Reference proteome</keyword>
<reference evidence="3 4" key="1">
    <citation type="submission" date="2016-11" db="EMBL/GenBank/DDBJ databases">
        <authorList>
            <person name="Jaros S."/>
            <person name="Januszkiewicz K."/>
            <person name="Wedrychowicz H."/>
        </authorList>
    </citation>
    <scope>NUCLEOTIDE SEQUENCE [LARGE SCALE GENOMIC DNA]</scope>
    <source>
        <strain evidence="3 4">DSM 10068</strain>
    </source>
</reference>
<dbReference type="InterPro" id="IPR029479">
    <property type="entry name" value="Nitroreductase"/>
</dbReference>
<proteinExistence type="predicted"/>
<organism evidence="3 4">
    <name type="scientific">Sporobacter termitidis DSM 10068</name>
    <dbReference type="NCBI Taxonomy" id="1123282"/>
    <lineage>
        <taxon>Bacteria</taxon>
        <taxon>Bacillati</taxon>
        <taxon>Bacillota</taxon>
        <taxon>Clostridia</taxon>
        <taxon>Eubacteriales</taxon>
        <taxon>Oscillospiraceae</taxon>
        <taxon>Sporobacter</taxon>
    </lineage>
</organism>
<evidence type="ECO:0000259" key="2">
    <source>
        <dbReference type="Pfam" id="PF00881"/>
    </source>
</evidence>
<protein>
    <submittedName>
        <fullName evidence="3">Nitroreductase</fullName>
    </submittedName>
</protein>
<name>A0A1M5YGI6_9FIRM</name>
<feature type="domain" description="Nitroreductase" evidence="2">
    <location>
        <begin position="8"/>
        <end position="162"/>
    </location>
</feature>
<dbReference type="OrthoDB" id="9783470at2"/>
<dbReference type="GO" id="GO:0005829">
    <property type="term" value="C:cytosol"/>
    <property type="evidence" value="ECO:0007669"/>
    <property type="project" value="TreeGrafter"/>
</dbReference>
<sequence length="183" mass="19890">MNDVIKTILSRRSVRAYTDRQLAQEDLDLILEAGRYAPTAHNGQPWHFTVVQDKALIDEMNVKAKAVMAKSDNAWVKGVGSDPSFHLTYNAPTVIVVSGKKDSMGLDTDTCAAMENMLLAAESLGIGSVWVGLLRFYLTLEEAPASLRLPEGYVPMHGAAFGYAGGPKLPAPARNPDVVTYIR</sequence>
<dbReference type="EMBL" id="FQXV01000008">
    <property type="protein sequence ID" value="SHI11072.1"/>
    <property type="molecule type" value="Genomic_DNA"/>
</dbReference>
<dbReference type="RefSeq" id="WP_073079501.1">
    <property type="nucleotide sequence ID" value="NZ_FQXV01000008.1"/>
</dbReference>
<evidence type="ECO:0000313" key="4">
    <source>
        <dbReference type="Proteomes" id="UP000183995"/>
    </source>
</evidence>
<keyword evidence="1" id="KW-0520">NAD</keyword>
<dbReference type="PANTHER" id="PTHR23026">
    <property type="entry name" value="NADPH NITROREDUCTASE"/>
    <property type="match status" value="1"/>
</dbReference>
<accession>A0A1M5YGI6</accession>
<dbReference type="Proteomes" id="UP000183995">
    <property type="component" value="Unassembled WGS sequence"/>
</dbReference>
<dbReference type="GO" id="GO:0046256">
    <property type="term" value="P:2,4,6-trinitrotoluene catabolic process"/>
    <property type="evidence" value="ECO:0007669"/>
    <property type="project" value="TreeGrafter"/>
</dbReference>
<dbReference type="AlphaFoldDB" id="A0A1M5YGI6"/>
<dbReference type="InterPro" id="IPR050627">
    <property type="entry name" value="Nitroreductase/BluB"/>
</dbReference>
<dbReference type="SUPFAM" id="SSF55469">
    <property type="entry name" value="FMN-dependent nitroreductase-like"/>
    <property type="match status" value="1"/>
</dbReference>
<dbReference type="Gene3D" id="3.40.109.10">
    <property type="entry name" value="NADH Oxidase"/>
    <property type="match status" value="1"/>
</dbReference>
<dbReference type="STRING" id="1123282.SAMN02745823_02505"/>
<dbReference type="GO" id="GO:0046857">
    <property type="term" value="F:oxidoreductase activity, acting on other nitrogenous compounds as donors, with NAD or NADP as acceptor"/>
    <property type="evidence" value="ECO:0007669"/>
    <property type="project" value="TreeGrafter"/>
</dbReference>
<dbReference type="InterPro" id="IPR000415">
    <property type="entry name" value="Nitroreductase-like"/>
</dbReference>
<evidence type="ECO:0000313" key="3">
    <source>
        <dbReference type="EMBL" id="SHI11072.1"/>
    </source>
</evidence>